<evidence type="ECO:0000313" key="10">
    <source>
        <dbReference type="Proteomes" id="UP000486760"/>
    </source>
</evidence>
<organism evidence="9 10">
    <name type="scientific">Billgrantia pellis</name>
    <dbReference type="NCBI Taxonomy" id="2606936"/>
    <lineage>
        <taxon>Bacteria</taxon>
        <taxon>Pseudomonadati</taxon>
        <taxon>Pseudomonadota</taxon>
        <taxon>Gammaproteobacteria</taxon>
        <taxon>Oceanospirillales</taxon>
        <taxon>Halomonadaceae</taxon>
        <taxon>Billgrantia</taxon>
    </lineage>
</organism>
<dbReference type="InterPro" id="IPR002327">
    <property type="entry name" value="Cyt_c_1A/1B"/>
</dbReference>
<evidence type="ECO:0000256" key="3">
    <source>
        <dbReference type="ARBA" id="ARBA00022723"/>
    </source>
</evidence>
<dbReference type="GO" id="GO:0046872">
    <property type="term" value="F:metal ion binding"/>
    <property type="evidence" value="ECO:0007669"/>
    <property type="project" value="UniProtKB-KW"/>
</dbReference>
<evidence type="ECO:0000259" key="8">
    <source>
        <dbReference type="PROSITE" id="PS51007"/>
    </source>
</evidence>
<proteinExistence type="predicted"/>
<dbReference type="PANTHER" id="PTHR11961">
    <property type="entry name" value="CYTOCHROME C"/>
    <property type="match status" value="1"/>
</dbReference>
<comment type="caution">
    <text evidence="9">The sequence shown here is derived from an EMBL/GenBank/DDBJ whole genome shotgun (WGS) entry which is preliminary data.</text>
</comment>
<feature type="domain" description="Cytochrome c" evidence="8">
    <location>
        <begin position="33"/>
        <end position="132"/>
    </location>
</feature>
<accession>A0A7V7KGE6</accession>
<name>A0A7V7KGE6_9GAMM</name>
<dbReference type="InterPro" id="IPR036909">
    <property type="entry name" value="Cyt_c-like_dom_sf"/>
</dbReference>
<evidence type="ECO:0000256" key="6">
    <source>
        <dbReference type="PROSITE-ProRule" id="PRU00433"/>
    </source>
</evidence>
<dbReference type="PRINTS" id="PR00604">
    <property type="entry name" value="CYTCHRMECIAB"/>
</dbReference>
<dbReference type="GO" id="GO:0020037">
    <property type="term" value="F:heme binding"/>
    <property type="evidence" value="ECO:0007669"/>
    <property type="project" value="InterPro"/>
</dbReference>
<feature type="chain" id="PRO_5031110107" evidence="7">
    <location>
        <begin position="30"/>
        <end position="135"/>
    </location>
</feature>
<dbReference type="GO" id="GO:0009055">
    <property type="term" value="F:electron transfer activity"/>
    <property type="evidence" value="ECO:0007669"/>
    <property type="project" value="InterPro"/>
</dbReference>
<keyword evidence="2 6" id="KW-0349">Heme</keyword>
<dbReference type="RefSeq" id="WP_149330201.1">
    <property type="nucleotide sequence ID" value="NZ_VTPY01000010.1"/>
</dbReference>
<keyword evidence="3 6" id="KW-0479">Metal-binding</keyword>
<evidence type="ECO:0000313" key="9">
    <source>
        <dbReference type="EMBL" id="KAA0009660.1"/>
    </source>
</evidence>
<keyword evidence="4" id="KW-0249">Electron transport</keyword>
<dbReference type="SUPFAM" id="SSF46626">
    <property type="entry name" value="Cytochrome c"/>
    <property type="match status" value="1"/>
</dbReference>
<evidence type="ECO:0000256" key="4">
    <source>
        <dbReference type="ARBA" id="ARBA00022982"/>
    </source>
</evidence>
<sequence length="135" mass="14453">MPGASVRSAVSCLAAGLWLALLGATFAHAGTDTERAQGERLFRAQCVGCHSIEPGVHLAGPSLHGVVGRPAGSLTDFDYSSVLREADLVWNRDTLDAFLAGPDDFLPGTRMVLWGLDERTRGRIIDYLVSESGER</sequence>
<evidence type="ECO:0000256" key="2">
    <source>
        <dbReference type="ARBA" id="ARBA00022617"/>
    </source>
</evidence>
<dbReference type="EMBL" id="VTPY01000010">
    <property type="protein sequence ID" value="KAA0009660.1"/>
    <property type="molecule type" value="Genomic_DNA"/>
</dbReference>
<evidence type="ECO:0000256" key="7">
    <source>
        <dbReference type="SAM" id="SignalP"/>
    </source>
</evidence>
<dbReference type="Proteomes" id="UP000486760">
    <property type="component" value="Unassembled WGS sequence"/>
</dbReference>
<keyword evidence="10" id="KW-1185">Reference proteome</keyword>
<dbReference type="PROSITE" id="PS51007">
    <property type="entry name" value="CYTC"/>
    <property type="match status" value="1"/>
</dbReference>
<keyword evidence="1" id="KW-0813">Transport</keyword>
<gene>
    <name evidence="9" type="ORF">F0A17_20350</name>
</gene>
<evidence type="ECO:0000256" key="5">
    <source>
        <dbReference type="ARBA" id="ARBA00023004"/>
    </source>
</evidence>
<dbReference type="AlphaFoldDB" id="A0A7V7KGE6"/>
<dbReference type="InterPro" id="IPR009056">
    <property type="entry name" value="Cyt_c-like_dom"/>
</dbReference>
<dbReference type="Gene3D" id="1.10.760.10">
    <property type="entry name" value="Cytochrome c-like domain"/>
    <property type="match status" value="1"/>
</dbReference>
<evidence type="ECO:0000256" key="1">
    <source>
        <dbReference type="ARBA" id="ARBA00022448"/>
    </source>
</evidence>
<keyword evidence="7" id="KW-0732">Signal</keyword>
<protein>
    <submittedName>
        <fullName evidence="9">C-type cytochrome</fullName>
    </submittedName>
</protein>
<reference evidence="9 10" key="1">
    <citation type="submission" date="2019-08" db="EMBL/GenBank/DDBJ databases">
        <title>Bioinformatics analysis of the strain L3 and L5.</title>
        <authorList>
            <person name="Li X."/>
        </authorList>
    </citation>
    <scope>NUCLEOTIDE SEQUENCE [LARGE SCALE GENOMIC DNA]</scope>
    <source>
        <strain evidence="9 10">L5</strain>
    </source>
</reference>
<feature type="signal peptide" evidence="7">
    <location>
        <begin position="1"/>
        <end position="29"/>
    </location>
</feature>
<keyword evidence="5 6" id="KW-0408">Iron</keyword>